<evidence type="ECO:0000256" key="7">
    <source>
        <dbReference type="ARBA" id="ARBA00023015"/>
    </source>
</evidence>
<dbReference type="InterPro" id="IPR001374">
    <property type="entry name" value="R3H_dom"/>
</dbReference>
<accession>A0ABD1EZT7</accession>
<evidence type="ECO:0000256" key="9">
    <source>
        <dbReference type="ARBA" id="ARBA00023242"/>
    </source>
</evidence>
<dbReference type="InterPro" id="IPR000967">
    <property type="entry name" value="Znf_NFX1"/>
</dbReference>
<dbReference type="GO" id="GO:0005634">
    <property type="term" value="C:nucleus"/>
    <property type="evidence" value="ECO:0007669"/>
    <property type="project" value="UniProtKB-SubCell"/>
</dbReference>
<reference evidence="14 15" key="1">
    <citation type="submission" date="2024-05" db="EMBL/GenBank/DDBJ databases">
        <title>Genetic variation in Jamaican populations of the coffee berry borer (Hypothenemus hampei).</title>
        <authorList>
            <person name="Errbii M."/>
            <person name="Myrie A."/>
        </authorList>
    </citation>
    <scope>NUCLEOTIDE SEQUENCE [LARGE SCALE GENOMIC DNA]</scope>
    <source>
        <strain evidence="14">JA-Hopewell-2020-01-JO</strain>
        <tissue evidence="14">Whole body</tissue>
    </source>
</reference>
<comment type="subcellular location">
    <subcellularLocation>
        <location evidence="1">Nucleus</location>
    </subcellularLocation>
</comment>
<evidence type="ECO:0000256" key="5">
    <source>
        <dbReference type="ARBA" id="ARBA00022771"/>
    </source>
</evidence>
<evidence type="ECO:0000256" key="6">
    <source>
        <dbReference type="ARBA" id="ARBA00022833"/>
    </source>
</evidence>
<dbReference type="GO" id="GO:0008270">
    <property type="term" value="F:zinc ion binding"/>
    <property type="evidence" value="ECO:0007669"/>
    <property type="project" value="UniProtKB-KW"/>
</dbReference>
<dbReference type="PANTHER" id="PTHR12360:SF12">
    <property type="entry name" value="TRANSCRIPTIONAL REPRESSOR NF-X1"/>
    <property type="match status" value="1"/>
</dbReference>
<evidence type="ECO:0008006" key="16">
    <source>
        <dbReference type="Google" id="ProtNLM"/>
    </source>
</evidence>
<protein>
    <recommendedName>
        <fullName evidence="16">Protein shuttle craft</fullName>
    </recommendedName>
</protein>
<evidence type="ECO:0000256" key="2">
    <source>
        <dbReference type="ARBA" id="ARBA00007269"/>
    </source>
</evidence>
<feature type="region of interest" description="Disordered" evidence="11">
    <location>
        <begin position="941"/>
        <end position="970"/>
    </location>
</feature>
<dbReference type="CDD" id="cd02643">
    <property type="entry name" value="R3H_NF-X1"/>
    <property type="match status" value="1"/>
</dbReference>
<feature type="compositionally biased region" description="Polar residues" evidence="11">
    <location>
        <begin position="59"/>
        <end position="72"/>
    </location>
</feature>
<dbReference type="Pfam" id="PF01422">
    <property type="entry name" value="zf-NF-X1"/>
    <property type="match status" value="9"/>
</dbReference>
<dbReference type="InterPro" id="IPR036867">
    <property type="entry name" value="R3H_dom_sf"/>
</dbReference>
<gene>
    <name evidence="14" type="ORF">ABEB36_005902</name>
</gene>
<evidence type="ECO:0000313" key="14">
    <source>
        <dbReference type="EMBL" id="KAL1506565.1"/>
    </source>
</evidence>
<dbReference type="PROSITE" id="PS50089">
    <property type="entry name" value="ZF_RING_2"/>
    <property type="match status" value="1"/>
</dbReference>
<dbReference type="PROSITE" id="PS51061">
    <property type="entry name" value="R3H"/>
    <property type="match status" value="1"/>
</dbReference>
<keyword evidence="8" id="KW-0804">Transcription</keyword>
<feature type="compositionally biased region" description="Polar residues" evidence="11">
    <location>
        <begin position="9"/>
        <end position="39"/>
    </location>
</feature>
<proteinExistence type="inferred from homology"/>
<organism evidence="14 15">
    <name type="scientific">Hypothenemus hampei</name>
    <name type="common">Coffee berry borer</name>
    <dbReference type="NCBI Taxonomy" id="57062"/>
    <lineage>
        <taxon>Eukaryota</taxon>
        <taxon>Metazoa</taxon>
        <taxon>Ecdysozoa</taxon>
        <taxon>Arthropoda</taxon>
        <taxon>Hexapoda</taxon>
        <taxon>Insecta</taxon>
        <taxon>Pterygota</taxon>
        <taxon>Neoptera</taxon>
        <taxon>Endopterygota</taxon>
        <taxon>Coleoptera</taxon>
        <taxon>Polyphaga</taxon>
        <taxon>Cucujiformia</taxon>
        <taxon>Curculionidae</taxon>
        <taxon>Scolytinae</taxon>
        <taxon>Hypothenemus</taxon>
    </lineage>
</organism>
<dbReference type="CDD" id="cd06008">
    <property type="entry name" value="NF-X1-zinc-finger"/>
    <property type="match status" value="6"/>
</dbReference>
<evidence type="ECO:0000259" key="13">
    <source>
        <dbReference type="PROSITE" id="PS51061"/>
    </source>
</evidence>
<dbReference type="Gene3D" id="3.30.1370.50">
    <property type="entry name" value="R3H-like domain"/>
    <property type="match status" value="1"/>
</dbReference>
<feature type="region of interest" description="Disordered" evidence="11">
    <location>
        <begin position="137"/>
        <end position="188"/>
    </location>
</feature>
<evidence type="ECO:0000256" key="10">
    <source>
        <dbReference type="PROSITE-ProRule" id="PRU00175"/>
    </source>
</evidence>
<dbReference type="SUPFAM" id="SSF82708">
    <property type="entry name" value="R3H domain"/>
    <property type="match status" value="1"/>
</dbReference>
<comment type="caution">
    <text evidence="14">The sequence shown here is derived from an EMBL/GenBank/DDBJ whole genome shotgun (WGS) entry which is preliminary data.</text>
</comment>
<keyword evidence="3" id="KW-0479">Metal-binding</keyword>
<dbReference type="PANTHER" id="PTHR12360">
    <property type="entry name" value="NUCLEAR TRANSCRIPTION FACTOR, X-BOX BINDING 1 NFX1"/>
    <property type="match status" value="1"/>
</dbReference>
<dbReference type="InterPro" id="IPR034076">
    <property type="entry name" value="R3H_NF-X1"/>
</dbReference>
<dbReference type="InterPro" id="IPR034078">
    <property type="entry name" value="NFX1_fam"/>
</dbReference>
<dbReference type="SMART" id="SM00393">
    <property type="entry name" value="R3H"/>
    <property type="match status" value="1"/>
</dbReference>
<evidence type="ECO:0000256" key="4">
    <source>
        <dbReference type="ARBA" id="ARBA00022737"/>
    </source>
</evidence>
<dbReference type="AlphaFoldDB" id="A0ABD1EZT7"/>
<comment type="similarity">
    <text evidence="2">Belongs to the NFX1 family.</text>
</comment>
<evidence type="ECO:0000256" key="3">
    <source>
        <dbReference type="ARBA" id="ARBA00022723"/>
    </source>
</evidence>
<dbReference type="EMBL" id="JBDJPC010000004">
    <property type="protein sequence ID" value="KAL1506565.1"/>
    <property type="molecule type" value="Genomic_DNA"/>
</dbReference>
<feature type="compositionally biased region" description="Polar residues" evidence="11">
    <location>
        <begin position="949"/>
        <end position="958"/>
    </location>
</feature>
<dbReference type="SUPFAM" id="SSF57850">
    <property type="entry name" value="RING/U-box"/>
    <property type="match status" value="1"/>
</dbReference>
<dbReference type="SMART" id="SM00438">
    <property type="entry name" value="ZnF_NFX"/>
    <property type="match status" value="9"/>
</dbReference>
<dbReference type="GO" id="GO:0003676">
    <property type="term" value="F:nucleic acid binding"/>
    <property type="evidence" value="ECO:0007669"/>
    <property type="project" value="UniProtKB-UniRule"/>
</dbReference>
<evidence type="ECO:0000256" key="11">
    <source>
        <dbReference type="SAM" id="MobiDB-lite"/>
    </source>
</evidence>
<dbReference type="InterPro" id="IPR001841">
    <property type="entry name" value="Znf_RING"/>
</dbReference>
<feature type="domain" description="R3H" evidence="13">
    <location>
        <begin position="851"/>
        <end position="919"/>
    </location>
</feature>
<dbReference type="Pfam" id="PF01424">
    <property type="entry name" value="R3H"/>
    <property type="match status" value="1"/>
</dbReference>
<keyword evidence="15" id="KW-1185">Reference proteome</keyword>
<keyword evidence="6" id="KW-0862">Zinc</keyword>
<evidence type="ECO:0000313" key="15">
    <source>
        <dbReference type="Proteomes" id="UP001566132"/>
    </source>
</evidence>
<keyword evidence="7" id="KW-0805">Transcription regulation</keyword>
<sequence length="970" mass="109213">MSKLPENPEGNSYASSSTSHGPNYNNTLPREFVNSNLQPTAPEFYPSENTRGAVKKRSNYFSEESQGSSTGNRVRERNHNYFREEMDTQLSKKSSGSGVRKGYLDRKFKERNFLDSNYEGNNYGSKFERNTGYRHNSNNKFYNNGPRDDFGADSYNGHEQRHRKAFYNERNSYKKSYSGQSKHKNQNDYYKRDFGNATEKTNEKSDVSNFTNSNKNIPTANQRERLTDMIDGNILECLVCCEKIKRIDKVWSCSQCYHIIHLKCIVAWAKSSETQGNWRCPACQNPYMDIPQQYICYCGKTVDPKADPNIIAHACDKMCLRKGKNCNHNCSMLCHPGPCPECIVMVSKPCGCGSTQQTQKCCSDIKLICESICNKPLNCGLHKCTKMCHVGECSSCTQFIIQECFCGKTGKKVLCDKDSVGQTTFCCENDCGKPLPCGQHYCKNKCHSGLCAPCETDINLIKHCYCGKTELTTTRLSCLDPIPSCNNICNKTLICGPPSKPHTCKEKCHKGKCPPCPLTTIVKCRCGHMDKEVVCQNLTTKADDARCEKKCTKKRLCGKHTCKQKCCIEIEHICALPCNKLLTCGLHRCELTCHSGRCPPCMHTSFEELYCACGANVLYPPVPCGTKPPVCNKLCRKPRPCGHPPNHECHSGSCPPCFVLTKQWCFGSHEQRAAIPCHQKSFSCGLPCGKPMPCGRHKCIKACHEGDCPSACVQLCTVSRLVCGHPCNKPCHDPPCPESSCKQIVPVTCLCGLQKSTKVCMDLADEYINLEMAQLKEKMGNLSTTQVVDLSDITQVKKPLVLKILECNDDCRIFERNQRLAIGLQIQNPDLSQKLTPRYSDYLKEWAKKDPKFCQRIHDKLTELVQLAKQSKQKSRAYSFESMNRDKRHFIHEYCEYFGMESAAYDAEPNRNVIATAIRDKSWLPSMSLLEVLQRENGHRKVPGPMLGYSSTQESKSVTLKLPSSAKNKV</sequence>
<feature type="region of interest" description="Disordered" evidence="11">
    <location>
        <begin position="1"/>
        <end position="78"/>
    </location>
</feature>
<evidence type="ECO:0000259" key="12">
    <source>
        <dbReference type="PROSITE" id="PS50089"/>
    </source>
</evidence>
<name>A0ABD1EZT7_HYPHA</name>
<keyword evidence="9" id="KW-0539">Nucleus</keyword>
<keyword evidence="5 10" id="KW-0863">Zinc-finger</keyword>
<feature type="domain" description="RING-type" evidence="12">
    <location>
        <begin position="237"/>
        <end position="284"/>
    </location>
</feature>
<dbReference type="Proteomes" id="UP001566132">
    <property type="component" value="Unassembled WGS sequence"/>
</dbReference>
<evidence type="ECO:0000256" key="1">
    <source>
        <dbReference type="ARBA" id="ARBA00004123"/>
    </source>
</evidence>
<evidence type="ECO:0000256" key="8">
    <source>
        <dbReference type="ARBA" id="ARBA00023163"/>
    </source>
</evidence>
<keyword evidence="4" id="KW-0677">Repeat</keyword>